<keyword evidence="1 8" id="KW-0963">Cytoplasm</keyword>
<keyword evidence="2 8" id="KW-0808">Transferase</keyword>
<dbReference type="InterPro" id="IPR029044">
    <property type="entry name" value="Nucleotide-diphossugar_trans"/>
</dbReference>
<dbReference type="Proteomes" id="UP000256310">
    <property type="component" value="Unassembled WGS sequence"/>
</dbReference>
<evidence type="ECO:0000313" key="11">
    <source>
        <dbReference type="Proteomes" id="UP000256310"/>
    </source>
</evidence>
<dbReference type="EMBL" id="QRDP01000004">
    <property type="protein sequence ID" value="RED16322.1"/>
    <property type="molecule type" value="Genomic_DNA"/>
</dbReference>
<dbReference type="CDD" id="cd02503">
    <property type="entry name" value="MobA"/>
    <property type="match status" value="1"/>
</dbReference>
<feature type="binding site" evidence="8">
    <location>
        <begin position="12"/>
        <end position="14"/>
    </location>
    <ligand>
        <name>GTP</name>
        <dbReference type="ChEBI" id="CHEBI:37565"/>
    </ligand>
</feature>
<dbReference type="OrthoDB" id="9788394at2"/>
<dbReference type="GO" id="GO:0005525">
    <property type="term" value="F:GTP binding"/>
    <property type="evidence" value="ECO:0007669"/>
    <property type="project" value="UniProtKB-UniRule"/>
</dbReference>
<dbReference type="SUPFAM" id="SSF53448">
    <property type="entry name" value="Nucleotide-diphospho-sugar transferases"/>
    <property type="match status" value="1"/>
</dbReference>
<accession>A0A3D9FFI0</accession>
<feature type="binding site" evidence="8">
    <location>
        <position position="24"/>
    </location>
    <ligand>
        <name>GTP</name>
        <dbReference type="ChEBI" id="CHEBI:37565"/>
    </ligand>
</feature>
<keyword evidence="4 8" id="KW-0547">Nucleotide-binding</keyword>
<dbReference type="RefSeq" id="WP_116235740.1">
    <property type="nucleotide sequence ID" value="NZ_QRDP01000004.1"/>
</dbReference>
<comment type="subcellular location">
    <subcellularLocation>
        <location evidence="8">Cytoplasm</location>
    </subcellularLocation>
</comment>
<dbReference type="Gene3D" id="3.90.550.10">
    <property type="entry name" value="Spore Coat Polysaccharide Biosynthesis Protein SpsA, Chain A"/>
    <property type="match status" value="1"/>
</dbReference>
<gene>
    <name evidence="8" type="primary">mobA</name>
    <name evidence="10" type="ORF">DFR46_1344</name>
</gene>
<organism evidence="10 11">
    <name type="scientific">Parasphingopyxis lamellibrachiae</name>
    <dbReference type="NCBI Taxonomy" id="680125"/>
    <lineage>
        <taxon>Bacteria</taxon>
        <taxon>Pseudomonadati</taxon>
        <taxon>Pseudomonadota</taxon>
        <taxon>Alphaproteobacteria</taxon>
        <taxon>Sphingomonadales</taxon>
        <taxon>Sphingomonadaceae</taxon>
        <taxon>Parasphingopyxis</taxon>
    </lineage>
</organism>
<dbReference type="GO" id="GO:0046872">
    <property type="term" value="F:metal ion binding"/>
    <property type="evidence" value="ECO:0007669"/>
    <property type="project" value="UniProtKB-KW"/>
</dbReference>
<feature type="binding site" evidence="8">
    <location>
        <position position="97"/>
    </location>
    <ligand>
        <name>GTP</name>
        <dbReference type="ChEBI" id="CHEBI:37565"/>
    </ligand>
</feature>
<comment type="domain">
    <text evidence="8">The N-terminal domain determines nucleotide recognition and specific binding, while the C-terminal domain determines the specific binding to the target protein.</text>
</comment>
<dbReference type="PANTHER" id="PTHR19136">
    <property type="entry name" value="MOLYBDENUM COFACTOR GUANYLYLTRANSFERASE"/>
    <property type="match status" value="1"/>
</dbReference>
<comment type="similarity">
    <text evidence="8">Belongs to the MobA family.</text>
</comment>
<name>A0A3D9FFI0_9SPHN</name>
<protein>
    <recommendedName>
        <fullName evidence="8">Molybdenum cofactor guanylyltransferase</fullName>
        <shortName evidence="8">MoCo guanylyltransferase</shortName>
        <ecNumber evidence="8">2.7.7.77</ecNumber>
    </recommendedName>
    <alternativeName>
        <fullName evidence="8">GTP:molybdopterin guanylyltransferase</fullName>
    </alternativeName>
    <alternativeName>
        <fullName evidence="8">Mo-MPT guanylyltransferase</fullName>
    </alternativeName>
    <alternativeName>
        <fullName evidence="8">Molybdopterin guanylyltransferase</fullName>
    </alternativeName>
    <alternativeName>
        <fullName evidence="8">Molybdopterin-guanine dinucleotide synthase</fullName>
        <shortName evidence="8">MGD synthase</shortName>
    </alternativeName>
</protein>
<keyword evidence="10" id="KW-0548">Nucleotidyltransferase</keyword>
<evidence type="ECO:0000259" key="9">
    <source>
        <dbReference type="Pfam" id="PF12804"/>
    </source>
</evidence>
<evidence type="ECO:0000256" key="4">
    <source>
        <dbReference type="ARBA" id="ARBA00022741"/>
    </source>
</evidence>
<comment type="cofactor">
    <cofactor evidence="8">
        <name>Mg(2+)</name>
        <dbReference type="ChEBI" id="CHEBI:18420"/>
    </cofactor>
</comment>
<comment type="subunit">
    <text evidence="8">Monomer.</text>
</comment>
<keyword evidence="5 8" id="KW-0460">Magnesium</keyword>
<keyword evidence="6 8" id="KW-0342">GTP-binding</keyword>
<comment type="catalytic activity">
    <reaction evidence="8">
        <text>Mo-molybdopterin + GTP + H(+) = Mo-molybdopterin guanine dinucleotide + diphosphate</text>
        <dbReference type="Rhea" id="RHEA:34243"/>
        <dbReference type="ChEBI" id="CHEBI:15378"/>
        <dbReference type="ChEBI" id="CHEBI:33019"/>
        <dbReference type="ChEBI" id="CHEBI:37565"/>
        <dbReference type="ChEBI" id="CHEBI:71302"/>
        <dbReference type="ChEBI" id="CHEBI:71310"/>
        <dbReference type="EC" id="2.7.7.77"/>
    </reaction>
</comment>
<dbReference type="Pfam" id="PF12804">
    <property type="entry name" value="NTP_transf_3"/>
    <property type="match status" value="1"/>
</dbReference>
<evidence type="ECO:0000256" key="6">
    <source>
        <dbReference type="ARBA" id="ARBA00023134"/>
    </source>
</evidence>
<comment type="function">
    <text evidence="8">Transfers a GMP moiety from GTP to Mo-molybdopterin (Mo-MPT) cofactor (Moco or molybdenum cofactor) to form Mo-molybdopterin guanine dinucleotide (Mo-MGD) cofactor.</text>
</comment>
<dbReference type="InterPro" id="IPR013482">
    <property type="entry name" value="Molybde_CF_guanTrfase"/>
</dbReference>
<feature type="binding site" evidence="8">
    <location>
        <position position="97"/>
    </location>
    <ligand>
        <name>Mg(2+)</name>
        <dbReference type="ChEBI" id="CHEBI:18420"/>
    </ligand>
</feature>
<reference evidence="10 11" key="1">
    <citation type="submission" date="2018-07" db="EMBL/GenBank/DDBJ databases">
        <title>Genomic Encyclopedia of Type Strains, Phase IV (KMG-IV): sequencing the most valuable type-strain genomes for metagenomic binning, comparative biology and taxonomic classification.</title>
        <authorList>
            <person name="Goeker M."/>
        </authorList>
    </citation>
    <scope>NUCLEOTIDE SEQUENCE [LARGE SCALE GENOMIC DNA]</scope>
    <source>
        <strain evidence="10 11">DSM 26725</strain>
    </source>
</reference>
<keyword evidence="3 8" id="KW-0479">Metal-binding</keyword>
<dbReference type="EC" id="2.7.7.77" evidence="8"/>
<comment type="caution">
    <text evidence="10">The sequence shown here is derived from an EMBL/GenBank/DDBJ whole genome shotgun (WGS) entry which is preliminary data.</text>
</comment>
<sequence>MGSKARLCGAILAGGQARRFGSDKAQALVDGERLIDRAIAQLEPQVSELIICGRRLPARTCVADYPEPGLGPLGGLAGALHYARRRNMRAVLSTGCDILNLPADIADRLSGDGAAIVAELPVIGCWPTALAGPLDRFLDSGGRSLYAFADMIGAKRITLPEPLVNINRPEDLERLRQCA</sequence>
<keyword evidence="11" id="KW-1185">Reference proteome</keyword>
<proteinExistence type="inferred from homology"/>
<evidence type="ECO:0000256" key="7">
    <source>
        <dbReference type="ARBA" id="ARBA00023150"/>
    </source>
</evidence>
<evidence type="ECO:0000256" key="8">
    <source>
        <dbReference type="HAMAP-Rule" id="MF_00316"/>
    </source>
</evidence>
<dbReference type="AlphaFoldDB" id="A0A3D9FFI0"/>
<dbReference type="GO" id="GO:0005737">
    <property type="term" value="C:cytoplasm"/>
    <property type="evidence" value="ECO:0007669"/>
    <property type="project" value="UniProtKB-SubCell"/>
</dbReference>
<keyword evidence="7 8" id="KW-0501">Molybdenum cofactor biosynthesis</keyword>
<dbReference type="GO" id="GO:1902758">
    <property type="term" value="P:bis(molybdopterin guanine dinucleotide)molybdenum biosynthetic process"/>
    <property type="evidence" value="ECO:0007669"/>
    <property type="project" value="TreeGrafter"/>
</dbReference>
<evidence type="ECO:0000256" key="3">
    <source>
        <dbReference type="ARBA" id="ARBA00022723"/>
    </source>
</evidence>
<evidence type="ECO:0000256" key="2">
    <source>
        <dbReference type="ARBA" id="ARBA00022679"/>
    </source>
</evidence>
<evidence type="ECO:0000256" key="5">
    <source>
        <dbReference type="ARBA" id="ARBA00022842"/>
    </source>
</evidence>
<dbReference type="GO" id="GO:0061603">
    <property type="term" value="F:molybdenum cofactor guanylyltransferase activity"/>
    <property type="evidence" value="ECO:0007669"/>
    <property type="project" value="UniProtKB-EC"/>
</dbReference>
<evidence type="ECO:0000313" key="10">
    <source>
        <dbReference type="EMBL" id="RED16322.1"/>
    </source>
</evidence>
<dbReference type="PANTHER" id="PTHR19136:SF81">
    <property type="entry name" value="MOLYBDENUM COFACTOR GUANYLYLTRANSFERASE"/>
    <property type="match status" value="1"/>
</dbReference>
<dbReference type="HAMAP" id="MF_00316">
    <property type="entry name" value="MobA"/>
    <property type="match status" value="1"/>
</dbReference>
<feature type="domain" description="MobA-like NTP transferase" evidence="9">
    <location>
        <begin position="9"/>
        <end position="147"/>
    </location>
</feature>
<dbReference type="InterPro" id="IPR025877">
    <property type="entry name" value="MobA-like_NTP_Trfase"/>
</dbReference>
<evidence type="ECO:0000256" key="1">
    <source>
        <dbReference type="ARBA" id="ARBA00022490"/>
    </source>
</evidence>
<feature type="binding site" evidence="8">
    <location>
        <position position="64"/>
    </location>
    <ligand>
        <name>GTP</name>
        <dbReference type="ChEBI" id="CHEBI:37565"/>
    </ligand>
</feature>
<comment type="caution">
    <text evidence="8">Lacks conserved residue(s) required for the propagation of feature annotation.</text>
</comment>